<dbReference type="GO" id="GO:0008270">
    <property type="term" value="F:zinc ion binding"/>
    <property type="evidence" value="ECO:0007669"/>
    <property type="project" value="UniProtKB-KW"/>
</dbReference>
<dbReference type="GO" id="GO:1990817">
    <property type="term" value="F:poly(A) RNA polymerase activity"/>
    <property type="evidence" value="ECO:0007669"/>
    <property type="project" value="UniProtKB-ARBA"/>
</dbReference>
<protein>
    <recommendedName>
        <fullName evidence="8">C2H2-type domain-containing protein</fullName>
    </recommendedName>
</protein>
<gene>
    <name evidence="9" type="primary">100679324</name>
</gene>
<reference evidence="9" key="1">
    <citation type="submission" date="2021-01" db="UniProtKB">
        <authorList>
            <consortium name="EnsemblMetazoa"/>
        </authorList>
    </citation>
    <scope>IDENTIFICATION</scope>
</reference>
<evidence type="ECO:0000259" key="8">
    <source>
        <dbReference type="PROSITE" id="PS50157"/>
    </source>
</evidence>
<dbReference type="AlphaFoldDB" id="A0A7M7T8B2"/>
<dbReference type="Proteomes" id="UP000002358">
    <property type="component" value="Chromosome 3"/>
</dbReference>
<evidence type="ECO:0000256" key="7">
    <source>
        <dbReference type="SAM" id="Phobius"/>
    </source>
</evidence>
<keyword evidence="6" id="KW-0863">Zinc-finger</keyword>
<keyword evidence="4" id="KW-0479">Metal-binding</keyword>
<proteinExistence type="predicted"/>
<feature type="domain" description="C2H2-type" evidence="8">
    <location>
        <begin position="62"/>
        <end position="91"/>
    </location>
</feature>
<accession>A0A7M7T8B2</accession>
<dbReference type="SUPFAM" id="SSF81631">
    <property type="entry name" value="PAP/OAS1 substrate-binding domain"/>
    <property type="match status" value="1"/>
</dbReference>
<dbReference type="SUPFAM" id="SSF81301">
    <property type="entry name" value="Nucleotidyltransferase"/>
    <property type="match status" value="1"/>
</dbReference>
<dbReference type="Pfam" id="PF03828">
    <property type="entry name" value="PAP_assoc"/>
    <property type="match status" value="1"/>
</dbReference>
<evidence type="ECO:0000256" key="3">
    <source>
        <dbReference type="ARBA" id="ARBA00022679"/>
    </source>
</evidence>
<keyword evidence="5" id="KW-0460">Magnesium</keyword>
<dbReference type="Gene3D" id="1.10.1410.10">
    <property type="match status" value="1"/>
</dbReference>
<dbReference type="EnsemblMetazoa" id="XM_031926106">
    <property type="protein sequence ID" value="XP_031781966"/>
    <property type="gene ID" value="LOC100679324"/>
</dbReference>
<dbReference type="Pfam" id="PF22600">
    <property type="entry name" value="MTPAP-like_central"/>
    <property type="match status" value="1"/>
</dbReference>
<organism evidence="9 10">
    <name type="scientific">Nasonia vitripennis</name>
    <name type="common">Parasitic wasp</name>
    <dbReference type="NCBI Taxonomy" id="7425"/>
    <lineage>
        <taxon>Eukaryota</taxon>
        <taxon>Metazoa</taxon>
        <taxon>Ecdysozoa</taxon>
        <taxon>Arthropoda</taxon>
        <taxon>Hexapoda</taxon>
        <taxon>Insecta</taxon>
        <taxon>Pterygota</taxon>
        <taxon>Neoptera</taxon>
        <taxon>Endopterygota</taxon>
        <taxon>Hymenoptera</taxon>
        <taxon>Apocrita</taxon>
        <taxon>Proctotrupomorpha</taxon>
        <taxon>Chalcidoidea</taxon>
        <taxon>Pteromalidae</taxon>
        <taxon>Pteromalinae</taxon>
        <taxon>Nasonia</taxon>
    </lineage>
</organism>
<dbReference type="PROSITE" id="PS50157">
    <property type="entry name" value="ZINC_FINGER_C2H2_2"/>
    <property type="match status" value="1"/>
</dbReference>
<dbReference type="GO" id="GO:0031123">
    <property type="term" value="P:RNA 3'-end processing"/>
    <property type="evidence" value="ECO:0007669"/>
    <property type="project" value="TreeGrafter"/>
</dbReference>
<dbReference type="InterPro" id="IPR043519">
    <property type="entry name" value="NT_sf"/>
</dbReference>
<dbReference type="SMR" id="A0A7M7T8B2"/>
<keyword evidence="6" id="KW-0862">Zinc</keyword>
<keyword evidence="3" id="KW-0808">Transferase</keyword>
<dbReference type="GO" id="GO:0050265">
    <property type="term" value="F:RNA uridylyltransferase activity"/>
    <property type="evidence" value="ECO:0007669"/>
    <property type="project" value="TreeGrafter"/>
</dbReference>
<dbReference type="InterPro" id="IPR054708">
    <property type="entry name" value="MTPAP-like_central"/>
</dbReference>
<sequence length="739" mass="86645">MYALRCVLRFKCRRELFVYSMDLYCVTTISFFLIFWRIVWEKEIVNCEVKNCKKRKMEDDDMKCEICNKIFQNKHDLVTHINSFAHQQKERSQRAVFINRVSSDIYINEIIKCISQFGQIKKYNVIANDGFNDVTIEFQDKKTREIVLSKTIKVGNKELCIYSFQRYNKKHDETPSLCYDKIKTVFNSQSSFNDQLQAFIKAVAITNDDVKQRYEPVCQTLDILFQTTLSKLKSHMFGSTVIGLGFKNSDLDIFLNIGIPVVEENTCVRGPHVITVDRLFVIIEKVLRSNIHLFTNFCFIRRAKIPIIKCFYLPTKVRCDISFKNSLALYNSKLVHYYLSSDVRFTPIMMLIKYWLHVYHMSNDIGITKYAITILFIFYLQQIKLVPPVIKLQEECSVPIFVKGWQVNFNKDFQQSARLRAENKYTNKSIPEILGEFFEFYANYDFETQVLCPIDGQSYSREQLKEGNCLSPSQMRYINYLEVDKNPQVLQTWKPICLQDPIELNNNIMKNVCSANLKKFQNYFSIAAKIVHDSSENGYIDLLKNLFNEQNYIVKYNKIKQESITLQIQFAELFASRKNGNLIKDKSNNNTTWFDITSNVVKQILEKVLNLKVNETKTNPEVENVTVLHCKGNQCLWFNRKNYKVNRHIPNALEKEILITKMLIDDMEKKKDLSLVSDIIMDVKCHITRKATPNDCVVITVFDNGCSGKIFNKFVNYFLVKTQSILKQVFEYIHKNPNP</sequence>
<dbReference type="PROSITE" id="PS00028">
    <property type="entry name" value="ZINC_FINGER_C2H2_1"/>
    <property type="match status" value="1"/>
</dbReference>
<dbReference type="PANTHER" id="PTHR12271:SF66">
    <property type="entry name" value="TERMINAL URIDYLYLTRANSFERASE TAILOR"/>
    <property type="match status" value="1"/>
</dbReference>
<evidence type="ECO:0000256" key="2">
    <source>
        <dbReference type="ARBA" id="ARBA00001946"/>
    </source>
</evidence>
<evidence type="ECO:0000256" key="6">
    <source>
        <dbReference type="PROSITE-ProRule" id="PRU00042"/>
    </source>
</evidence>
<keyword evidence="7" id="KW-0472">Membrane</keyword>
<dbReference type="InterPro" id="IPR013087">
    <property type="entry name" value="Znf_C2H2_type"/>
</dbReference>
<keyword evidence="7" id="KW-1133">Transmembrane helix</keyword>
<evidence type="ECO:0000313" key="10">
    <source>
        <dbReference type="Proteomes" id="UP000002358"/>
    </source>
</evidence>
<evidence type="ECO:0000313" key="9">
    <source>
        <dbReference type="EnsemblMetazoa" id="XP_031781966"/>
    </source>
</evidence>
<feature type="transmembrane region" description="Helical" evidence="7">
    <location>
        <begin position="21"/>
        <end position="40"/>
    </location>
</feature>
<comment type="cofactor">
    <cofactor evidence="1">
        <name>Mn(2+)</name>
        <dbReference type="ChEBI" id="CHEBI:29035"/>
    </cofactor>
</comment>
<comment type="cofactor">
    <cofactor evidence="2">
        <name>Mg(2+)</name>
        <dbReference type="ChEBI" id="CHEBI:18420"/>
    </cofactor>
</comment>
<name>A0A7M7T8B2_NASVI</name>
<dbReference type="PANTHER" id="PTHR12271">
    <property type="entry name" value="POLY A POLYMERASE CID PAP -RELATED"/>
    <property type="match status" value="1"/>
</dbReference>
<dbReference type="InParanoid" id="A0A7M7T8B2"/>
<dbReference type="CDD" id="cd05402">
    <property type="entry name" value="NT_PAP_TUTase"/>
    <property type="match status" value="1"/>
</dbReference>
<keyword evidence="7" id="KW-0812">Transmembrane</keyword>
<dbReference type="Gene3D" id="3.30.460.10">
    <property type="entry name" value="Beta Polymerase, domain 2"/>
    <property type="match status" value="1"/>
</dbReference>
<evidence type="ECO:0000256" key="1">
    <source>
        <dbReference type="ARBA" id="ARBA00001936"/>
    </source>
</evidence>
<dbReference type="InterPro" id="IPR002058">
    <property type="entry name" value="PAP_assoc"/>
</dbReference>
<keyword evidence="10" id="KW-1185">Reference proteome</keyword>
<dbReference type="OrthoDB" id="407432at2759"/>
<evidence type="ECO:0000256" key="5">
    <source>
        <dbReference type="ARBA" id="ARBA00022842"/>
    </source>
</evidence>
<evidence type="ECO:0000256" key="4">
    <source>
        <dbReference type="ARBA" id="ARBA00022723"/>
    </source>
</evidence>